<keyword evidence="1" id="KW-0732">Signal</keyword>
<evidence type="ECO:0000256" key="1">
    <source>
        <dbReference type="SAM" id="SignalP"/>
    </source>
</evidence>
<organism evidence="2 3">
    <name type="scientific">Streptomyces violaceus</name>
    <name type="common">Streptomyces venezuelae</name>
    <dbReference type="NCBI Taxonomy" id="1936"/>
    <lineage>
        <taxon>Bacteria</taxon>
        <taxon>Bacillati</taxon>
        <taxon>Actinomycetota</taxon>
        <taxon>Actinomycetes</taxon>
        <taxon>Kitasatosporales</taxon>
        <taxon>Streptomycetaceae</taxon>
        <taxon>Streptomyces</taxon>
    </lineage>
</organism>
<gene>
    <name evidence="2" type="ORF">RI060_23605</name>
</gene>
<evidence type="ECO:0008006" key="4">
    <source>
        <dbReference type="Google" id="ProtNLM"/>
    </source>
</evidence>
<protein>
    <recommendedName>
        <fullName evidence="4">Secreted protein</fullName>
    </recommendedName>
</protein>
<reference evidence="2 3" key="1">
    <citation type="submission" date="2023-09" db="EMBL/GenBank/DDBJ databases">
        <title>The genome sequence of Streptomyces anthocyanicus.</title>
        <authorList>
            <person name="Mo P."/>
        </authorList>
    </citation>
    <scope>NUCLEOTIDE SEQUENCE [LARGE SCALE GENOMIC DNA]</scope>
    <source>
        <strain evidence="2 3">JCM 4387</strain>
    </source>
</reference>
<accession>A0ABY9UEG0</accession>
<name>A0ABY9UEG0_STRVL</name>
<sequence>MREKLPAVVLSAAALVGMLASSAAAAPPALPLPIPAAHSEPLVGEGVAVEGPLVNTISLSTLR</sequence>
<proteinExistence type="predicted"/>
<feature type="signal peptide" evidence="1">
    <location>
        <begin position="1"/>
        <end position="25"/>
    </location>
</feature>
<keyword evidence="3" id="KW-1185">Reference proteome</keyword>
<dbReference type="EMBL" id="CP134213">
    <property type="protein sequence ID" value="WND20145.1"/>
    <property type="molecule type" value="Genomic_DNA"/>
</dbReference>
<dbReference type="Proteomes" id="UP001249394">
    <property type="component" value="Chromosome"/>
</dbReference>
<evidence type="ECO:0000313" key="2">
    <source>
        <dbReference type="EMBL" id="WND20145.1"/>
    </source>
</evidence>
<feature type="chain" id="PRO_5046094981" description="Secreted protein" evidence="1">
    <location>
        <begin position="26"/>
        <end position="63"/>
    </location>
</feature>
<evidence type="ECO:0000313" key="3">
    <source>
        <dbReference type="Proteomes" id="UP001249394"/>
    </source>
</evidence>